<dbReference type="EMBL" id="VASG01000010">
    <property type="protein sequence ID" value="TLP69796.1"/>
    <property type="molecule type" value="Genomic_DNA"/>
</dbReference>
<dbReference type="Pfam" id="PF00576">
    <property type="entry name" value="Transthyretin"/>
    <property type="match status" value="1"/>
</dbReference>
<sequence length="116" mass="12529">MNGGLSIHVVDIASGRVAQGLELSVGRYDGSVILHGRIDERGLLPGLEALSEQFGSGVYEVRLQVADFYRAAGAALPDTPFLDELIYRFGIGDAHQHYHLPFKLTAWGLSCFRGGA</sequence>
<dbReference type="InterPro" id="IPR036817">
    <property type="entry name" value="Transthyretin/HIU_hydrolase_sf"/>
</dbReference>
<organism evidence="2 3">
    <name type="scientific">Pseudomonas nitroreducens</name>
    <dbReference type="NCBI Taxonomy" id="46680"/>
    <lineage>
        <taxon>Bacteria</taxon>
        <taxon>Pseudomonadati</taxon>
        <taxon>Pseudomonadota</taxon>
        <taxon>Gammaproteobacteria</taxon>
        <taxon>Pseudomonadales</taxon>
        <taxon>Pseudomonadaceae</taxon>
        <taxon>Pseudomonas</taxon>
    </lineage>
</organism>
<gene>
    <name evidence="2" type="ORF">FEA48_28520</name>
</gene>
<evidence type="ECO:0000259" key="1">
    <source>
        <dbReference type="Pfam" id="PF00576"/>
    </source>
</evidence>
<keyword evidence="2" id="KW-0378">Hydrolase</keyword>
<comment type="caution">
    <text evidence="2">The sequence shown here is derived from an EMBL/GenBank/DDBJ whole genome shotgun (WGS) entry which is preliminary data.</text>
</comment>
<dbReference type="AlphaFoldDB" id="A0A5R8ZWA8"/>
<dbReference type="InterPro" id="IPR023416">
    <property type="entry name" value="Transthyretin/HIU_hydrolase_d"/>
</dbReference>
<reference evidence="2 3" key="1">
    <citation type="submission" date="2019-05" db="EMBL/GenBank/DDBJ databases">
        <authorList>
            <person name="Moore K."/>
            <person name="O'Neill P."/>
            <person name="Farbos A."/>
            <person name="Studholme D.J."/>
        </authorList>
    </citation>
    <scope>NUCLEOTIDE SEQUENCE [LARGE SCALE GENOMIC DNA]</scope>
    <source>
        <strain evidence="2 3">DSM 9128</strain>
    </source>
</reference>
<reference evidence="3" key="2">
    <citation type="submission" date="2019-06" db="EMBL/GenBank/DDBJ databases">
        <title>AzeR, a transcriptional regulator that responds to azelaic acid in Pseudomonas nitroreducens.</title>
        <authorList>
            <person name="Bez C."/>
            <person name="Javvadi S.G."/>
            <person name="Bertani I."/>
            <person name="Devescovi G."/>
            <person name="Studholme D.J."/>
            <person name="Geller A."/>
            <person name="Levy A."/>
            <person name="Venturi V."/>
        </authorList>
    </citation>
    <scope>NUCLEOTIDE SEQUENCE [LARGE SCALE GENOMIC DNA]</scope>
    <source>
        <strain evidence="3">DSM 9128</strain>
    </source>
</reference>
<name>A0A5R8ZWA8_PSENT</name>
<protein>
    <submittedName>
        <fullName evidence="2">Hydroxyisourate hydrolase</fullName>
    </submittedName>
</protein>
<dbReference type="Proteomes" id="UP000307510">
    <property type="component" value="Unassembled WGS sequence"/>
</dbReference>
<feature type="domain" description="Transthyretin/hydroxyisourate hydrolase" evidence="1">
    <location>
        <begin position="5"/>
        <end position="114"/>
    </location>
</feature>
<evidence type="ECO:0000313" key="2">
    <source>
        <dbReference type="EMBL" id="TLP69796.1"/>
    </source>
</evidence>
<dbReference type="Gene3D" id="2.60.40.180">
    <property type="entry name" value="Transthyretin/hydroxyisourate hydrolase domain"/>
    <property type="match status" value="1"/>
</dbReference>
<proteinExistence type="predicted"/>
<dbReference type="RefSeq" id="WP_138216815.1">
    <property type="nucleotide sequence ID" value="NZ_VASG01000010.1"/>
</dbReference>
<dbReference type="GO" id="GO:0016787">
    <property type="term" value="F:hydrolase activity"/>
    <property type="evidence" value="ECO:0007669"/>
    <property type="project" value="UniProtKB-KW"/>
</dbReference>
<accession>A0A5R8ZWA8</accession>
<dbReference type="SUPFAM" id="SSF49472">
    <property type="entry name" value="Transthyretin (synonym: prealbumin)"/>
    <property type="match status" value="1"/>
</dbReference>
<evidence type="ECO:0000313" key="3">
    <source>
        <dbReference type="Proteomes" id="UP000307510"/>
    </source>
</evidence>